<protein>
    <submittedName>
        <fullName evidence="1">Uncharacterized protein</fullName>
    </submittedName>
</protein>
<dbReference type="AlphaFoldDB" id="A0A164VBQ5"/>
<dbReference type="EMBL" id="LRGB01001363">
    <property type="protein sequence ID" value="KZS12165.1"/>
    <property type="molecule type" value="Genomic_DNA"/>
</dbReference>
<comment type="caution">
    <text evidence="1">The sequence shown here is derived from an EMBL/GenBank/DDBJ whole genome shotgun (WGS) entry which is preliminary data.</text>
</comment>
<dbReference type="Proteomes" id="UP000076858">
    <property type="component" value="Unassembled WGS sequence"/>
</dbReference>
<evidence type="ECO:0000313" key="2">
    <source>
        <dbReference type="Proteomes" id="UP000076858"/>
    </source>
</evidence>
<name>A0A164VBQ5_9CRUS</name>
<keyword evidence="2" id="KW-1185">Reference proteome</keyword>
<gene>
    <name evidence="1" type="ORF">APZ42_022968</name>
</gene>
<proteinExistence type="predicted"/>
<sequence length="64" mass="7823">MRTLNIPFFNNRVRGSNHKFHGFRTDVFSISRHSEIKKKKIQMFEWDDDDVYDKEVEDFRCVLV</sequence>
<organism evidence="1 2">
    <name type="scientific">Daphnia magna</name>
    <dbReference type="NCBI Taxonomy" id="35525"/>
    <lineage>
        <taxon>Eukaryota</taxon>
        <taxon>Metazoa</taxon>
        <taxon>Ecdysozoa</taxon>
        <taxon>Arthropoda</taxon>
        <taxon>Crustacea</taxon>
        <taxon>Branchiopoda</taxon>
        <taxon>Diplostraca</taxon>
        <taxon>Cladocera</taxon>
        <taxon>Anomopoda</taxon>
        <taxon>Daphniidae</taxon>
        <taxon>Daphnia</taxon>
    </lineage>
</organism>
<accession>A0A164VBQ5</accession>
<reference evidence="1 2" key="1">
    <citation type="submission" date="2016-03" db="EMBL/GenBank/DDBJ databases">
        <title>EvidentialGene: Evidence-directed Construction of Genes on Genomes.</title>
        <authorList>
            <person name="Gilbert D.G."/>
            <person name="Choi J.-H."/>
            <person name="Mockaitis K."/>
            <person name="Colbourne J."/>
            <person name="Pfrender M."/>
        </authorList>
    </citation>
    <scope>NUCLEOTIDE SEQUENCE [LARGE SCALE GENOMIC DNA]</scope>
    <source>
        <strain evidence="1 2">Xinb3</strain>
        <tissue evidence="1">Complete organism</tissue>
    </source>
</reference>
<evidence type="ECO:0000313" key="1">
    <source>
        <dbReference type="EMBL" id="KZS12165.1"/>
    </source>
</evidence>